<dbReference type="GO" id="GO:0008818">
    <property type="term" value="F:cobalamin 5'-phosphate synthase activity"/>
    <property type="evidence" value="ECO:0007669"/>
    <property type="project" value="UniProtKB-UniRule"/>
</dbReference>
<dbReference type="OrthoDB" id="9794223at2"/>
<evidence type="ECO:0000256" key="14">
    <source>
        <dbReference type="ARBA" id="ARBA00025228"/>
    </source>
</evidence>
<evidence type="ECO:0000313" key="20">
    <source>
        <dbReference type="EMBL" id="PRY63373.1"/>
    </source>
</evidence>
<evidence type="ECO:0000256" key="3">
    <source>
        <dbReference type="ARBA" id="ARBA00004663"/>
    </source>
</evidence>
<keyword evidence="9 19" id="KW-0808">Transferase</keyword>
<dbReference type="UniPathway" id="UPA00148">
    <property type="reaction ID" value="UER00238"/>
</dbReference>
<keyword evidence="12 19" id="KW-1133">Transmembrane helix</keyword>
<protein>
    <recommendedName>
        <fullName evidence="6 19">Adenosylcobinamide-GDP ribazoletransferase</fullName>
        <ecNumber evidence="5 19">2.7.8.26</ecNumber>
    </recommendedName>
    <alternativeName>
        <fullName evidence="16 19">Cobalamin synthase</fullName>
    </alternativeName>
    <alternativeName>
        <fullName evidence="15 19">Cobalamin-5'-phosphate synthase</fullName>
    </alternativeName>
</protein>
<evidence type="ECO:0000256" key="16">
    <source>
        <dbReference type="ARBA" id="ARBA00032853"/>
    </source>
</evidence>
<comment type="catalytic activity">
    <reaction evidence="18 19">
        <text>alpha-ribazole 5'-phosphate + adenosylcob(III)inamide-GDP = adenosylcob(III)alamin 5'-phosphate + GMP + H(+)</text>
        <dbReference type="Rhea" id="RHEA:23560"/>
        <dbReference type="ChEBI" id="CHEBI:15378"/>
        <dbReference type="ChEBI" id="CHEBI:57918"/>
        <dbReference type="ChEBI" id="CHEBI:58115"/>
        <dbReference type="ChEBI" id="CHEBI:60487"/>
        <dbReference type="ChEBI" id="CHEBI:60493"/>
        <dbReference type="EC" id="2.7.8.26"/>
    </reaction>
</comment>
<sequence>MASGLRLAVGTLTVVPVGPVAEPTRRQARWAMTLAPFAALPVAVVAGVVAALGELAGLPALVTAALVVGALALSTRAMHLDGLADTVDGLGAGWTRERALEVMRRGDVGPMGVAAVVVTLLVQVAGLAALVTRPWAWLVVGVVVAASRGALLLACRSGMPSARPSGLGAVVAGSVPTWAASLGGVAIAATLASATTAAGLEPWAGLTATVVATIVVAQVLRTCRRAFGGVSGDVMGASIELALTAILVALSSGRW</sequence>
<dbReference type="Pfam" id="PF02654">
    <property type="entry name" value="CobS"/>
    <property type="match status" value="1"/>
</dbReference>
<evidence type="ECO:0000256" key="17">
    <source>
        <dbReference type="ARBA" id="ARBA00048623"/>
    </source>
</evidence>
<keyword evidence="13 19" id="KW-0472">Membrane</keyword>
<feature type="transmembrane region" description="Helical" evidence="19">
    <location>
        <begin position="30"/>
        <end position="50"/>
    </location>
</feature>
<evidence type="ECO:0000256" key="2">
    <source>
        <dbReference type="ARBA" id="ARBA00004651"/>
    </source>
</evidence>
<feature type="transmembrane region" description="Helical" evidence="19">
    <location>
        <begin position="203"/>
        <end position="220"/>
    </location>
</feature>
<comment type="catalytic activity">
    <reaction evidence="17 19">
        <text>alpha-ribazole + adenosylcob(III)inamide-GDP = adenosylcob(III)alamin + GMP + H(+)</text>
        <dbReference type="Rhea" id="RHEA:16049"/>
        <dbReference type="ChEBI" id="CHEBI:10329"/>
        <dbReference type="ChEBI" id="CHEBI:15378"/>
        <dbReference type="ChEBI" id="CHEBI:18408"/>
        <dbReference type="ChEBI" id="CHEBI:58115"/>
        <dbReference type="ChEBI" id="CHEBI:60487"/>
        <dbReference type="EC" id="2.7.8.26"/>
    </reaction>
</comment>
<evidence type="ECO:0000256" key="15">
    <source>
        <dbReference type="ARBA" id="ARBA00032605"/>
    </source>
</evidence>
<evidence type="ECO:0000256" key="5">
    <source>
        <dbReference type="ARBA" id="ARBA00013200"/>
    </source>
</evidence>
<comment type="function">
    <text evidence="14 19">Joins adenosylcobinamide-GDP and alpha-ribazole to generate adenosylcobalamin (Ado-cobalamin). Also synthesizes adenosylcobalamin 5'-phosphate from adenosylcobinamide-GDP and alpha-ribazole 5'-phosphate.</text>
</comment>
<evidence type="ECO:0000256" key="18">
    <source>
        <dbReference type="ARBA" id="ARBA00049504"/>
    </source>
</evidence>
<keyword evidence="7 19" id="KW-1003">Cell membrane</keyword>
<keyword evidence="8 19" id="KW-0169">Cobalamin biosynthesis</keyword>
<comment type="similarity">
    <text evidence="4 19">Belongs to the CobS family.</text>
</comment>
<evidence type="ECO:0000256" key="9">
    <source>
        <dbReference type="ARBA" id="ARBA00022679"/>
    </source>
</evidence>
<evidence type="ECO:0000256" key="6">
    <source>
        <dbReference type="ARBA" id="ARBA00015850"/>
    </source>
</evidence>
<evidence type="ECO:0000256" key="7">
    <source>
        <dbReference type="ARBA" id="ARBA00022475"/>
    </source>
</evidence>
<gene>
    <name evidence="19" type="primary">cobS</name>
    <name evidence="20" type="ORF">BCF74_102206</name>
</gene>
<dbReference type="InterPro" id="IPR003805">
    <property type="entry name" value="CobS"/>
</dbReference>
<evidence type="ECO:0000313" key="21">
    <source>
        <dbReference type="Proteomes" id="UP000237822"/>
    </source>
</evidence>
<proteinExistence type="inferred from homology"/>
<dbReference type="Proteomes" id="UP000237822">
    <property type="component" value="Unassembled WGS sequence"/>
</dbReference>
<comment type="cofactor">
    <cofactor evidence="1 19">
        <name>Mg(2+)</name>
        <dbReference type="ChEBI" id="CHEBI:18420"/>
    </cofactor>
</comment>
<comment type="caution">
    <text evidence="20">The sequence shown here is derived from an EMBL/GenBank/DDBJ whole genome shotgun (WGS) entry which is preliminary data.</text>
</comment>
<evidence type="ECO:0000256" key="12">
    <source>
        <dbReference type="ARBA" id="ARBA00022989"/>
    </source>
</evidence>
<evidence type="ECO:0000256" key="13">
    <source>
        <dbReference type="ARBA" id="ARBA00023136"/>
    </source>
</evidence>
<dbReference type="RefSeq" id="WP_106296334.1">
    <property type="nucleotide sequence ID" value="NZ_PVTI01000002.1"/>
</dbReference>
<dbReference type="EC" id="2.7.8.26" evidence="5 19"/>
<dbReference type="GO" id="GO:0051073">
    <property type="term" value="F:adenosylcobinamide-GDP ribazoletransferase activity"/>
    <property type="evidence" value="ECO:0007669"/>
    <property type="project" value="UniProtKB-UniRule"/>
</dbReference>
<reference evidence="20 21" key="1">
    <citation type="submission" date="2018-03" db="EMBL/GenBank/DDBJ databases">
        <title>Genomic Encyclopedia of Archaeal and Bacterial Type Strains, Phase II (KMG-II): from individual species to whole genera.</title>
        <authorList>
            <person name="Goeker M."/>
        </authorList>
    </citation>
    <scope>NUCLEOTIDE SEQUENCE [LARGE SCALE GENOMIC DNA]</scope>
    <source>
        <strain evidence="20 21">ATCC BAA-1496</strain>
    </source>
</reference>
<accession>A0A2T0UZL2</accession>
<feature type="transmembrane region" description="Helical" evidence="19">
    <location>
        <begin position="108"/>
        <end position="129"/>
    </location>
</feature>
<comment type="subcellular location">
    <subcellularLocation>
        <location evidence="2 19">Cell membrane</location>
        <topology evidence="2 19">Multi-pass membrane protein</topology>
    </subcellularLocation>
</comment>
<evidence type="ECO:0000256" key="10">
    <source>
        <dbReference type="ARBA" id="ARBA00022692"/>
    </source>
</evidence>
<evidence type="ECO:0000256" key="4">
    <source>
        <dbReference type="ARBA" id="ARBA00010561"/>
    </source>
</evidence>
<dbReference type="PANTHER" id="PTHR34148">
    <property type="entry name" value="ADENOSYLCOBINAMIDE-GDP RIBAZOLETRANSFERASE"/>
    <property type="match status" value="1"/>
</dbReference>
<evidence type="ECO:0000256" key="1">
    <source>
        <dbReference type="ARBA" id="ARBA00001946"/>
    </source>
</evidence>
<dbReference type="GO" id="GO:0009236">
    <property type="term" value="P:cobalamin biosynthetic process"/>
    <property type="evidence" value="ECO:0007669"/>
    <property type="project" value="UniProtKB-UniRule"/>
</dbReference>
<feature type="transmembrane region" description="Helical" evidence="19">
    <location>
        <begin position="167"/>
        <end position="191"/>
    </location>
</feature>
<comment type="pathway">
    <text evidence="3 19">Cofactor biosynthesis; adenosylcobalamin biosynthesis; adenosylcobalamin from cob(II)yrinate a,c-diamide: step 7/7.</text>
</comment>
<dbReference type="HAMAP" id="MF_00719">
    <property type="entry name" value="CobS"/>
    <property type="match status" value="1"/>
</dbReference>
<name>A0A2T0UZL2_9MICO</name>
<dbReference type="AlphaFoldDB" id="A0A2T0UZL2"/>
<dbReference type="PANTHER" id="PTHR34148:SF1">
    <property type="entry name" value="ADENOSYLCOBINAMIDE-GDP RIBAZOLETRANSFERASE"/>
    <property type="match status" value="1"/>
</dbReference>
<evidence type="ECO:0000256" key="19">
    <source>
        <dbReference type="HAMAP-Rule" id="MF_00719"/>
    </source>
</evidence>
<feature type="transmembrane region" description="Helical" evidence="19">
    <location>
        <begin position="232"/>
        <end position="250"/>
    </location>
</feature>
<dbReference type="GO" id="GO:0005886">
    <property type="term" value="C:plasma membrane"/>
    <property type="evidence" value="ECO:0007669"/>
    <property type="project" value="UniProtKB-SubCell"/>
</dbReference>
<organism evidence="20 21">
    <name type="scientific">Knoellia remsis</name>
    <dbReference type="NCBI Taxonomy" id="407159"/>
    <lineage>
        <taxon>Bacteria</taxon>
        <taxon>Bacillati</taxon>
        <taxon>Actinomycetota</taxon>
        <taxon>Actinomycetes</taxon>
        <taxon>Micrococcales</taxon>
        <taxon>Intrasporangiaceae</taxon>
        <taxon>Knoellia</taxon>
    </lineage>
</organism>
<keyword evidence="10 19" id="KW-0812">Transmembrane</keyword>
<keyword evidence="11 19" id="KW-0460">Magnesium</keyword>
<feature type="transmembrane region" description="Helical" evidence="19">
    <location>
        <begin position="56"/>
        <end position="73"/>
    </location>
</feature>
<keyword evidence="21" id="KW-1185">Reference proteome</keyword>
<dbReference type="EMBL" id="PVTI01000002">
    <property type="protein sequence ID" value="PRY63373.1"/>
    <property type="molecule type" value="Genomic_DNA"/>
</dbReference>
<evidence type="ECO:0000256" key="11">
    <source>
        <dbReference type="ARBA" id="ARBA00022842"/>
    </source>
</evidence>
<feature type="transmembrane region" description="Helical" evidence="19">
    <location>
        <begin position="135"/>
        <end position="155"/>
    </location>
</feature>
<evidence type="ECO:0000256" key="8">
    <source>
        <dbReference type="ARBA" id="ARBA00022573"/>
    </source>
</evidence>